<keyword evidence="4 6" id="KW-1133">Transmembrane helix</keyword>
<proteinExistence type="predicted"/>
<feature type="transmembrane region" description="Helical" evidence="6">
    <location>
        <begin position="110"/>
        <end position="128"/>
    </location>
</feature>
<evidence type="ECO:0000256" key="6">
    <source>
        <dbReference type="SAM" id="Phobius"/>
    </source>
</evidence>
<feature type="transmembrane region" description="Helical" evidence="6">
    <location>
        <begin position="55"/>
        <end position="74"/>
    </location>
</feature>
<dbReference type="GO" id="GO:0015658">
    <property type="term" value="F:branched-chain amino acid transmembrane transporter activity"/>
    <property type="evidence" value="ECO:0007669"/>
    <property type="project" value="InterPro"/>
</dbReference>
<accession>L0A0R4</accession>
<keyword evidence="2" id="KW-1003">Cell membrane</keyword>
<evidence type="ECO:0000313" key="8">
    <source>
        <dbReference type="Proteomes" id="UP000010467"/>
    </source>
</evidence>
<dbReference type="OrthoDB" id="9789927at2"/>
<gene>
    <name evidence="7" type="ordered locus">Deipe_1207</name>
</gene>
<dbReference type="InterPro" id="IPR001851">
    <property type="entry name" value="ABC_transp_permease"/>
</dbReference>
<dbReference type="RefSeq" id="WP_015235070.1">
    <property type="nucleotide sequence ID" value="NC_019793.1"/>
</dbReference>
<dbReference type="PANTHER" id="PTHR30482">
    <property type="entry name" value="HIGH-AFFINITY BRANCHED-CHAIN AMINO ACID TRANSPORT SYSTEM PERMEASE"/>
    <property type="match status" value="1"/>
</dbReference>
<organism evidence="7 8">
    <name type="scientific">Deinococcus peraridilitoris (strain DSM 19664 / LMG 22246 / CIP 109416 / KR-200)</name>
    <dbReference type="NCBI Taxonomy" id="937777"/>
    <lineage>
        <taxon>Bacteria</taxon>
        <taxon>Thermotogati</taxon>
        <taxon>Deinococcota</taxon>
        <taxon>Deinococci</taxon>
        <taxon>Deinococcales</taxon>
        <taxon>Deinococcaceae</taxon>
        <taxon>Deinococcus</taxon>
    </lineage>
</organism>
<evidence type="ECO:0000256" key="1">
    <source>
        <dbReference type="ARBA" id="ARBA00004651"/>
    </source>
</evidence>
<dbReference type="CDD" id="cd06581">
    <property type="entry name" value="TM_PBP1_LivM_like"/>
    <property type="match status" value="1"/>
</dbReference>
<evidence type="ECO:0000256" key="3">
    <source>
        <dbReference type="ARBA" id="ARBA00022692"/>
    </source>
</evidence>
<dbReference type="PANTHER" id="PTHR30482:SF17">
    <property type="entry name" value="ABC TRANSPORTER ATP-BINDING PROTEIN"/>
    <property type="match status" value="1"/>
</dbReference>
<feature type="transmembrane region" description="Helical" evidence="6">
    <location>
        <begin position="80"/>
        <end position="103"/>
    </location>
</feature>
<keyword evidence="5 6" id="KW-0472">Membrane</keyword>
<keyword evidence="8" id="KW-1185">Reference proteome</keyword>
<dbReference type="AlphaFoldDB" id="L0A0R4"/>
<evidence type="ECO:0000313" key="7">
    <source>
        <dbReference type="EMBL" id="AFZ66762.1"/>
    </source>
</evidence>
<comment type="subcellular location">
    <subcellularLocation>
        <location evidence="1">Cell membrane</location>
        <topology evidence="1">Multi-pass membrane protein</topology>
    </subcellularLocation>
</comment>
<sequence>MRPGVVITALALFAALLIPVITKNGYYLDVLIMAFIWSIAASGLNVLLGYTGLLSLAHAAFFGIGAYTVGILMLKHGWSFWLAWPTATALTTVLGFLLGLVAFRTRGDAFAIFTLAVGVIVTQVIARWEHLTGGRDGLNGVPQPGKVGPIDFSEQSVFYYLALGALVATLYVIYSVVKAPVGRAFVAVRSNEDLARASGIDTFAHKQRALMLSTAIAGLAGGLYATYLGFLGPAASAVTVTFTLLLYVIVGGAATLAGPVIGAFLLVVLAQLLQASQEYQHLILGPLLVVLVLFFPHGLMGLWQKATRRFNRPAPAPAVIATSQEAERAQR</sequence>
<dbReference type="PATRIC" id="fig|937777.3.peg.1209"/>
<feature type="transmembrane region" description="Helical" evidence="6">
    <location>
        <begin position="282"/>
        <end position="303"/>
    </location>
</feature>
<feature type="transmembrane region" description="Helical" evidence="6">
    <location>
        <begin position="244"/>
        <end position="270"/>
    </location>
</feature>
<protein>
    <submittedName>
        <fullName evidence="7">ABC-type branched-chain amino acid transport system, permease component</fullName>
    </submittedName>
</protein>
<dbReference type="GO" id="GO:0005886">
    <property type="term" value="C:plasma membrane"/>
    <property type="evidence" value="ECO:0007669"/>
    <property type="project" value="UniProtKB-SubCell"/>
</dbReference>
<reference evidence="8" key="1">
    <citation type="submission" date="2012-03" db="EMBL/GenBank/DDBJ databases">
        <title>Complete sequence of chromosome of Deinococcus peraridilitoris DSM 19664.</title>
        <authorList>
            <person name="Lucas S."/>
            <person name="Copeland A."/>
            <person name="Lapidus A."/>
            <person name="Glavina del Rio T."/>
            <person name="Dalin E."/>
            <person name="Tice H."/>
            <person name="Bruce D."/>
            <person name="Goodwin L."/>
            <person name="Pitluck S."/>
            <person name="Peters L."/>
            <person name="Mikhailova N."/>
            <person name="Lu M."/>
            <person name="Kyrpides N."/>
            <person name="Mavromatis K."/>
            <person name="Ivanova N."/>
            <person name="Brettin T."/>
            <person name="Detter J.C."/>
            <person name="Han C."/>
            <person name="Larimer F."/>
            <person name="Land M."/>
            <person name="Hauser L."/>
            <person name="Markowitz V."/>
            <person name="Cheng J.-F."/>
            <person name="Hugenholtz P."/>
            <person name="Woyke T."/>
            <person name="Wu D."/>
            <person name="Pukall R."/>
            <person name="Steenblock K."/>
            <person name="Brambilla E."/>
            <person name="Klenk H.-P."/>
            <person name="Eisen J.A."/>
        </authorList>
    </citation>
    <scope>NUCLEOTIDE SEQUENCE [LARGE SCALE GENOMIC DNA]</scope>
    <source>
        <strain evidence="8">DSM 19664 / LMG 22246 / CIP 109416 / KR-200</strain>
    </source>
</reference>
<dbReference type="Pfam" id="PF02653">
    <property type="entry name" value="BPD_transp_2"/>
    <property type="match status" value="1"/>
</dbReference>
<dbReference type="KEGG" id="dpd:Deipe_1207"/>
<dbReference type="eggNOG" id="COG4177">
    <property type="taxonomic scope" value="Bacteria"/>
</dbReference>
<evidence type="ECO:0000256" key="5">
    <source>
        <dbReference type="ARBA" id="ARBA00023136"/>
    </source>
</evidence>
<dbReference type="InterPro" id="IPR043428">
    <property type="entry name" value="LivM-like"/>
</dbReference>
<feature type="transmembrane region" description="Helical" evidence="6">
    <location>
        <begin position="209"/>
        <end position="232"/>
    </location>
</feature>
<feature type="transmembrane region" description="Helical" evidence="6">
    <location>
        <begin position="27"/>
        <end position="48"/>
    </location>
</feature>
<evidence type="ECO:0000256" key="4">
    <source>
        <dbReference type="ARBA" id="ARBA00022989"/>
    </source>
</evidence>
<feature type="transmembrane region" description="Helical" evidence="6">
    <location>
        <begin position="157"/>
        <end position="177"/>
    </location>
</feature>
<dbReference type="STRING" id="937777.Deipe_1207"/>
<dbReference type="HOGENOM" id="CLU_031365_0_1_0"/>
<dbReference type="Proteomes" id="UP000010467">
    <property type="component" value="Chromosome"/>
</dbReference>
<dbReference type="EMBL" id="CP003382">
    <property type="protein sequence ID" value="AFZ66762.1"/>
    <property type="molecule type" value="Genomic_DNA"/>
</dbReference>
<name>L0A0R4_DEIPD</name>
<keyword evidence="3 6" id="KW-0812">Transmembrane</keyword>
<evidence type="ECO:0000256" key="2">
    <source>
        <dbReference type="ARBA" id="ARBA00022475"/>
    </source>
</evidence>